<evidence type="ECO:0000259" key="13">
    <source>
        <dbReference type="PROSITE" id="PS50948"/>
    </source>
</evidence>
<dbReference type="InterPro" id="IPR003609">
    <property type="entry name" value="Pan_app"/>
</dbReference>
<feature type="transmembrane region" description="Helical" evidence="12">
    <location>
        <begin position="103"/>
        <end position="122"/>
    </location>
</feature>
<keyword evidence="4 9" id="KW-0720">Serine protease</keyword>
<feature type="compositionally biased region" description="Pro residues" evidence="11">
    <location>
        <begin position="1761"/>
        <end position="1831"/>
    </location>
</feature>
<feature type="compositionally biased region" description="Low complexity" evidence="11">
    <location>
        <begin position="1832"/>
        <end position="1842"/>
    </location>
</feature>
<evidence type="ECO:0000256" key="8">
    <source>
        <dbReference type="PIRSR" id="PIRSR615500-1"/>
    </source>
</evidence>
<dbReference type="EC" id="3.4.21.62" evidence="7"/>
<dbReference type="VEuPathDB" id="ToxoDB:BESB_080190"/>
<feature type="compositionally biased region" description="Basic and acidic residues" evidence="11">
    <location>
        <begin position="238"/>
        <end position="253"/>
    </location>
</feature>
<dbReference type="RefSeq" id="XP_029217812.1">
    <property type="nucleotide sequence ID" value="XM_029366381.1"/>
</dbReference>
<dbReference type="InterPro" id="IPR022398">
    <property type="entry name" value="Peptidase_S8_His-AS"/>
</dbReference>
<evidence type="ECO:0000256" key="11">
    <source>
        <dbReference type="SAM" id="MobiDB-lite"/>
    </source>
</evidence>
<dbReference type="PROSITE" id="PS00136">
    <property type="entry name" value="SUBTILASE_ASP"/>
    <property type="match status" value="1"/>
</dbReference>
<name>A0A2A9MDP9_BESBE</name>
<feature type="compositionally biased region" description="Basic and acidic residues" evidence="11">
    <location>
        <begin position="1859"/>
        <end position="1881"/>
    </location>
</feature>
<feature type="transmembrane region" description="Helical" evidence="12">
    <location>
        <begin position="62"/>
        <end position="82"/>
    </location>
</feature>
<dbReference type="PANTHER" id="PTHR43399:SF4">
    <property type="entry name" value="CELL WALL-ASSOCIATED PROTEASE"/>
    <property type="match status" value="1"/>
</dbReference>
<dbReference type="PROSITE" id="PS00137">
    <property type="entry name" value="SUBTILASE_HIS"/>
    <property type="match status" value="1"/>
</dbReference>
<dbReference type="PANTHER" id="PTHR43399">
    <property type="entry name" value="SUBTILISIN-RELATED"/>
    <property type="match status" value="1"/>
</dbReference>
<feature type="compositionally biased region" description="Low complexity" evidence="11">
    <location>
        <begin position="1463"/>
        <end position="1478"/>
    </location>
</feature>
<feature type="compositionally biased region" description="Low complexity" evidence="11">
    <location>
        <begin position="1586"/>
        <end position="1599"/>
    </location>
</feature>
<feature type="region of interest" description="Disordered" evidence="11">
    <location>
        <begin position="1174"/>
        <end position="1250"/>
    </location>
</feature>
<dbReference type="PROSITE" id="PS00138">
    <property type="entry name" value="SUBTILASE_SER"/>
    <property type="match status" value="1"/>
</dbReference>
<keyword evidence="15" id="KW-1185">Reference proteome</keyword>
<evidence type="ECO:0000256" key="2">
    <source>
        <dbReference type="ARBA" id="ARBA00022670"/>
    </source>
</evidence>
<accession>A0A2A9MDP9</accession>
<feature type="region of interest" description="Disordered" evidence="11">
    <location>
        <begin position="238"/>
        <end position="302"/>
    </location>
</feature>
<dbReference type="InterPro" id="IPR036852">
    <property type="entry name" value="Peptidase_S8/S53_dom_sf"/>
</dbReference>
<dbReference type="SUPFAM" id="SSF57414">
    <property type="entry name" value="Hairpin loop containing domain-like"/>
    <property type="match status" value="1"/>
</dbReference>
<evidence type="ECO:0000313" key="15">
    <source>
        <dbReference type="Proteomes" id="UP000224006"/>
    </source>
</evidence>
<dbReference type="SUPFAM" id="SSF52743">
    <property type="entry name" value="Subtilisin-like"/>
    <property type="match status" value="1"/>
</dbReference>
<dbReference type="InterPro" id="IPR034204">
    <property type="entry name" value="PfSUB1-like_cat_dom"/>
</dbReference>
<keyword evidence="3 9" id="KW-0378">Hydrolase</keyword>
<evidence type="ECO:0000256" key="3">
    <source>
        <dbReference type="ARBA" id="ARBA00022801"/>
    </source>
</evidence>
<dbReference type="Gene3D" id="3.40.50.200">
    <property type="entry name" value="Peptidase S8/S53 domain"/>
    <property type="match status" value="1"/>
</dbReference>
<dbReference type="InterPro" id="IPR051048">
    <property type="entry name" value="Peptidase_S8/S53_subtilisin"/>
</dbReference>
<feature type="compositionally biased region" description="Basic and acidic residues" evidence="11">
    <location>
        <begin position="368"/>
        <end position="377"/>
    </location>
</feature>
<feature type="active site" description="Charge relay system" evidence="8 9">
    <location>
        <position position="638"/>
    </location>
</feature>
<evidence type="ECO:0000256" key="10">
    <source>
        <dbReference type="RuleBase" id="RU003355"/>
    </source>
</evidence>
<keyword evidence="5" id="KW-0865">Zymogen</keyword>
<evidence type="ECO:0000313" key="14">
    <source>
        <dbReference type="EMBL" id="PFH33803.1"/>
    </source>
</evidence>
<feature type="region of interest" description="Disordered" evidence="11">
    <location>
        <begin position="1580"/>
        <end position="1604"/>
    </location>
</feature>
<evidence type="ECO:0000256" key="6">
    <source>
        <dbReference type="ARBA" id="ARBA00023529"/>
    </source>
</evidence>
<gene>
    <name evidence="14" type="ORF">BESB_080190</name>
</gene>
<keyword evidence="12" id="KW-0812">Transmembrane</keyword>
<reference evidence="14 15" key="1">
    <citation type="submission" date="2017-09" db="EMBL/GenBank/DDBJ databases">
        <title>Genome sequencing of Besnoitia besnoiti strain Bb-Ger1.</title>
        <authorList>
            <person name="Schares G."/>
            <person name="Venepally P."/>
            <person name="Lorenzi H.A."/>
        </authorList>
    </citation>
    <scope>NUCLEOTIDE SEQUENCE [LARGE SCALE GENOMIC DNA]</scope>
    <source>
        <strain evidence="14 15">Bb-Ger1</strain>
    </source>
</reference>
<keyword evidence="12" id="KW-1133">Transmembrane helix</keyword>
<dbReference type="GO" id="GO:0006508">
    <property type="term" value="P:proteolysis"/>
    <property type="evidence" value="ECO:0007669"/>
    <property type="project" value="UniProtKB-KW"/>
</dbReference>
<evidence type="ECO:0000256" key="1">
    <source>
        <dbReference type="ARBA" id="ARBA00011073"/>
    </source>
</evidence>
<feature type="region of interest" description="Disordered" evidence="11">
    <location>
        <begin position="1463"/>
        <end position="1484"/>
    </location>
</feature>
<dbReference type="OrthoDB" id="43334at2759"/>
<feature type="compositionally biased region" description="Basic and acidic residues" evidence="11">
    <location>
        <begin position="1709"/>
        <end position="1721"/>
    </location>
</feature>
<feature type="compositionally biased region" description="Basic and acidic residues" evidence="11">
    <location>
        <begin position="1741"/>
        <end position="1754"/>
    </location>
</feature>
<dbReference type="InterPro" id="IPR015500">
    <property type="entry name" value="Peptidase_S8_subtilisin-rel"/>
</dbReference>
<feature type="region of interest" description="Disordered" evidence="11">
    <location>
        <begin position="347"/>
        <end position="390"/>
    </location>
</feature>
<dbReference type="EMBL" id="NWUJ01000008">
    <property type="protein sequence ID" value="PFH33803.1"/>
    <property type="molecule type" value="Genomic_DNA"/>
</dbReference>
<dbReference type="CDD" id="cd07473">
    <property type="entry name" value="Peptidases_S8_Subtilisin_like"/>
    <property type="match status" value="1"/>
</dbReference>
<feature type="compositionally biased region" description="Pro residues" evidence="11">
    <location>
        <begin position="1843"/>
        <end position="1854"/>
    </location>
</feature>
<feature type="compositionally biased region" description="Pro residues" evidence="11">
    <location>
        <begin position="1892"/>
        <end position="1946"/>
    </location>
</feature>
<feature type="compositionally biased region" description="Basic and acidic residues" evidence="11">
    <location>
        <begin position="1193"/>
        <end position="1204"/>
    </location>
</feature>
<feature type="active site" description="Charge relay system" evidence="8 9">
    <location>
        <position position="694"/>
    </location>
</feature>
<dbReference type="Proteomes" id="UP000224006">
    <property type="component" value="Chromosome VII"/>
</dbReference>
<dbReference type="STRING" id="94643.A0A2A9MDP9"/>
<evidence type="ECO:0000256" key="9">
    <source>
        <dbReference type="PROSITE-ProRule" id="PRU01240"/>
    </source>
</evidence>
<dbReference type="InterPro" id="IPR023827">
    <property type="entry name" value="Peptidase_S8_Asp-AS"/>
</dbReference>
<dbReference type="GeneID" id="40312946"/>
<evidence type="ECO:0000256" key="5">
    <source>
        <dbReference type="ARBA" id="ARBA00023145"/>
    </source>
</evidence>
<organism evidence="14 15">
    <name type="scientific">Besnoitia besnoiti</name>
    <name type="common">Apicomplexan protozoan</name>
    <dbReference type="NCBI Taxonomy" id="94643"/>
    <lineage>
        <taxon>Eukaryota</taxon>
        <taxon>Sar</taxon>
        <taxon>Alveolata</taxon>
        <taxon>Apicomplexa</taxon>
        <taxon>Conoidasida</taxon>
        <taxon>Coccidia</taxon>
        <taxon>Eucoccidiorida</taxon>
        <taxon>Eimeriorina</taxon>
        <taxon>Sarcocystidae</taxon>
        <taxon>Besnoitia</taxon>
    </lineage>
</organism>
<evidence type="ECO:0000256" key="7">
    <source>
        <dbReference type="ARBA" id="ARBA00023619"/>
    </source>
</evidence>
<feature type="region of interest" description="Disordered" evidence="11">
    <location>
        <begin position="785"/>
        <end position="807"/>
    </location>
</feature>
<proteinExistence type="inferred from homology"/>
<feature type="compositionally biased region" description="Low complexity" evidence="11">
    <location>
        <begin position="273"/>
        <end position="287"/>
    </location>
</feature>
<comment type="catalytic activity">
    <reaction evidence="6">
        <text>Hydrolysis of proteins with broad specificity for peptide bonds, and a preference for a large uncharged residue in P1. Hydrolyzes peptide amides.</text>
        <dbReference type="EC" id="3.4.21.62"/>
    </reaction>
</comment>
<feature type="region of interest" description="Disordered" evidence="11">
    <location>
        <begin position="1692"/>
        <end position="1729"/>
    </location>
</feature>
<feature type="compositionally biased region" description="Pro residues" evidence="11">
    <location>
        <begin position="1954"/>
        <end position="1988"/>
    </location>
</feature>
<feature type="compositionally biased region" description="Polar residues" evidence="11">
    <location>
        <begin position="254"/>
        <end position="272"/>
    </location>
</feature>
<dbReference type="PROSITE" id="PS51892">
    <property type="entry name" value="SUBTILASE"/>
    <property type="match status" value="1"/>
</dbReference>
<protein>
    <recommendedName>
        <fullName evidence="7">subtilisin</fullName>
        <ecNumber evidence="7">3.4.21.62</ecNumber>
    </recommendedName>
</protein>
<feature type="region of interest" description="Disordered" evidence="11">
    <location>
        <begin position="1741"/>
        <end position="1995"/>
    </location>
</feature>
<dbReference type="PRINTS" id="PR00723">
    <property type="entry name" value="SUBTILISIN"/>
</dbReference>
<comment type="similarity">
    <text evidence="1 9 10">Belongs to the peptidase S8 family.</text>
</comment>
<evidence type="ECO:0000256" key="12">
    <source>
        <dbReference type="SAM" id="Phobius"/>
    </source>
</evidence>
<dbReference type="InterPro" id="IPR023828">
    <property type="entry name" value="Peptidase_S8_Ser-AS"/>
</dbReference>
<keyword evidence="12" id="KW-0472">Membrane</keyword>
<dbReference type="GO" id="GO:0004252">
    <property type="term" value="F:serine-type endopeptidase activity"/>
    <property type="evidence" value="ECO:0007669"/>
    <property type="project" value="UniProtKB-UniRule"/>
</dbReference>
<dbReference type="InterPro" id="IPR000209">
    <property type="entry name" value="Peptidase_S8/S53_dom"/>
</dbReference>
<keyword evidence="2 9" id="KW-0645">Protease</keyword>
<dbReference type="PROSITE" id="PS50948">
    <property type="entry name" value="PAN"/>
    <property type="match status" value="1"/>
</dbReference>
<feature type="compositionally biased region" description="Low complexity" evidence="11">
    <location>
        <begin position="785"/>
        <end position="798"/>
    </location>
</feature>
<sequence>MSAGTSLQAPGDSRSGDTAEAFRETCVSAKSSKASTGPFGPCDRPYPVFFTVCCLAWPQHGWVFRCLIYFALVAVYFGPSTCHRKRQCLLSSQVPSSPRPSRPLSVLSFPFLLFAVLCHAILGHLHPASDEALTPQHAAAHWTSPFLFVLGQHPGAITSVSAVNEILSLGETKIIEFSIRNPYPYEGQLTVTVDVGEVSSPAKAQTASFEGYGGLDIAALTGDDLALLVRREKEERRKAEEERQKKAEDERKNQAVQDSAEDGSNSSYLVTPSSQSQRRQQDAASQRPFSTSGASLNSSPFRPFSSFSSGASLLRTRPPAYPSDSLSYSPWSYEDDFSDSLPLSAVSTSKRRARAKRAATTDEDGALEEPHSTKKEDEAESSSEDTETKAVVAAGSAVVRRTQRRTSANFELSDEDFERGIRTLSRGAAALKDGGNPPISVARNRFPPRLVIKLKEGNRSREFEKRTRAFQQQKWIDQGFVESAAYGDMSASAGVSVTVDDPSELEKNMRGFFSLNEQQAELVASLSHLKQLDLLVLRIEESLLFDSSDAEKLKDAFADVADIDFVEFDQVVYALDIVPNDQLFSLQWNLHYPRNRMADVGAPQAWEVVDAVLSEKRERGELGREDRDLRGRVVAVIDTGVNYLHPDLKNQMWVNTKELYGAPGVDDDGNGYVDDVYGYDFVNDQGDPMDRDGHGTHCAGIIAAQANNGLGIAGVNSRARVMALKFMEGDTGYVSDAARALDYAIQNGAAITSNSWGNAARLPRTMIEAVQRSSEKNVLFVTASGNASPADASPPSASQRTEEGRLGRDLDRAPLYPAALLNSNVLTVGAIGQGGELASFSHFGKKTVDLAAPGVNIFSTWLLDAYEYKDGTSQACPLVAGIASLLWTMKPEASYEEIKRILIASSRRLPTLQQTIAHGLVDAYAAAATIQETLGRWVAVDAPPTLSQRTGAKVSLELRGKQNGFYRSQVRILADYQGAPMNLATLPIRLQVAESPVLEFPPVIYLEPALRNANSLPVALPLKVPIDQGPVTLQVLKIDATVPGAFYYLTPPGDEIKIVNKLPLSTIKVGCRIAAVGSEDGILTLRARLDDASVSPSSSSPTPSSSPSSLPVERIYTVRLRCVAIDVRVGPAFLDLALPANTQKKQEIEIEKGERLFQREVRFSVEFVSILDGAASSPGGKRGAPPAPSNRGRGRESGYERLRGANDPGSGRNPLDAINPPRSIDSAAAGDRAGRGGAGEGPRDLEPYQLGPDGEFYDYLVTGMDALPGLTPVKFHWNDISKTGQTLLGPGRLNRLRRVPLGFDFPFWGEAVRFVFVSPTGFVATEAMPATEFLCTPSMFDEEPPNGVLAPLWMDFPPSDSPASNVFFQAWRDRAIFQWQNVHIRKRSFQRTGTPAAGSTFQLVLHSSGKILFYYKSVAPTYTPRDWTAAVIGVESPDGRSAMKVLDGIPEAEMAILVYPSSLVSSSRPSGSRGSSSGDSRHASSRSLLSFSSSSSASVSPSGAASTQQRNLQLQQEAGVMSYGSPKTHISFNVDTDGYWPGDTILGYFVITAMYLDAAMNKVSGTGVVVLSISVTAPPAAPPAPAAAEPPAGAGAPGENSALGNRARANSCSIADGLDEEVWRDLLREFTRLPQVRLIGAEELGTNNGVSLGQCAVMCFDDSACARFSYRWIKTQCVRYRGDEDAEAWTGASPFYQRGRGPAGGAGEGRGEPGDGAEAGKKKPKAVVQSVMDSWSDLFERRVEQSESGGRDPPPEAFTSPLPPPPAFYPYPSMPASPPPYGAQGPPPPPPPVPPYGFPPPSPPYPPPPDLRPPPPFMPPWPPTPPAPPTAPGTAGAASPSAASPPPPSPPAPASPSEATEKDSGRGSEGSAKEESEAKLEEDGEKTASPSAPSPDPPPPRLGPTPALRPPFPPPRYPPLSPTAYPPPPPAPVPPGPPYVHPPPGGPEGAYGAPYPPLRPYPPFPPPGYFLPGSGPPPPRYGPPPAPPGEQAAAQ</sequence>
<comment type="caution">
    <text evidence="14">The sequence shown here is derived from an EMBL/GenBank/DDBJ whole genome shotgun (WGS) entry which is preliminary data.</text>
</comment>
<dbReference type="Pfam" id="PF00082">
    <property type="entry name" value="Peptidase_S8"/>
    <property type="match status" value="1"/>
</dbReference>
<evidence type="ECO:0000256" key="4">
    <source>
        <dbReference type="ARBA" id="ARBA00022825"/>
    </source>
</evidence>
<feature type="active site" description="Charge relay system" evidence="8 9">
    <location>
        <position position="873"/>
    </location>
</feature>
<dbReference type="KEGG" id="bbes:BESB_080190"/>
<feature type="domain" description="Apple" evidence="13">
    <location>
        <begin position="1612"/>
        <end position="1700"/>
    </location>
</feature>